<dbReference type="EC" id="3.4.24.-" evidence="10"/>
<dbReference type="GO" id="GO:0046872">
    <property type="term" value="F:metal ion binding"/>
    <property type="evidence" value="ECO:0007669"/>
    <property type="project" value="UniProtKB-KW"/>
</dbReference>
<evidence type="ECO:0000313" key="12">
    <source>
        <dbReference type="Proteomes" id="UP001334804"/>
    </source>
</evidence>
<feature type="transmembrane region" description="Helical" evidence="7">
    <location>
        <begin position="519"/>
        <end position="538"/>
    </location>
</feature>
<feature type="transmembrane region" description="Helical" evidence="7">
    <location>
        <begin position="81"/>
        <end position="102"/>
    </location>
</feature>
<name>A0A1C6W0S5_9ACTN</name>
<keyword evidence="7" id="KW-1133">Transmembrane helix</keyword>
<evidence type="ECO:0000256" key="3">
    <source>
        <dbReference type="ARBA" id="ARBA00022723"/>
    </source>
</evidence>
<keyword evidence="3" id="KW-0479">Metal-binding</keyword>
<keyword evidence="7" id="KW-0472">Membrane</keyword>
<keyword evidence="5" id="KW-0862">Zinc</keyword>
<evidence type="ECO:0000256" key="6">
    <source>
        <dbReference type="ARBA" id="ARBA00023049"/>
    </source>
</evidence>
<feature type="transmembrane region" description="Helical" evidence="7">
    <location>
        <begin position="341"/>
        <end position="363"/>
    </location>
</feature>
<gene>
    <name evidence="9" type="ORF">GA0070608_4824</name>
    <name evidence="10" type="ORF">OIE14_27265</name>
</gene>
<proteinExistence type="predicted"/>
<evidence type="ECO:0000313" key="10">
    <source>
        <dbReference type="EMBL" id="WSA31781.1"/>
    </source>
</evidence>
<evidence type="ECO:0000256" key="1">
    <source>
        <dbReference type="ARBA" id="ARBA00001947"/>
    </source>
</evidence>
<evidence type="ECO:0000256" key="7">
    <source>
        <dbReference type="SAM" id="Phobius"/>
    </source>
</evidence>
<evidence type="ECO:0000256" key="4">
    <source>
        <dbReference type="ARBA" id="ARBA00022801"/>
    </source>
</evidence>
<evidence type="ECO:0000256" key="2">
    <source>
        <dbReference type="ARBA" id="ARBA00022670"/>
    </source>
</evidence>
<feature type="transmembrane region" description="Helical" evidence="7">
    <location>
        <begin position="17"/>
        <end position="38"/>
    </location>
</feature>
<feature type="transmembrane region" description="Helical" evidence="7">
    <location>
        <begin position="587"/>
        <end position="605"/>
    </location>
</feature>
<reference evidence="9 11" key="1">
    <citation type="submission" date="2016-06" db="EMBL/GenBank/DDBJ databases">
        <authorList>
            <person name="Kjaerup R.B."/>
            <person name="Dalgaard T.S."/>
            <person name="Juul-Madsen H.R."/>
        </authorList>
    </citation>
    <scope>NUCLEOTIDE SEQUENCE [LARGE SCALE GENOMIC DNA]</scope>
    <source>
        <strain evidence="9 11">DSM 43363</strain>
    </source>
</reference>
<feature type="transmembrane region" description="Helical" evidence="7">
    <location>
        <begin position="200"/>
        <end position="220"/>
    </location>
</feature>
<dbReference type="Pfam" id="PF01435">
    <property type="entry name" value="Peptidase_M48"/>
    <property type="match status" value="1"/>
</dbReference>
<dbReference type="GO" id="GO:0004222">
    <property type="term" value="F:metalloendopeptidase activity"/>
    <property type="evidence" value="ECO:0007669"/>
    <property type="project" value="InterPro"/>
</dbReference>
<feature type="transmembrane region" description="Helical" evidence="7">
    <location>
        <begin position="489"/>
        <end position="507"/>
    </location>
</feature>
<dbReference type="STRING" id="47871.GA0070608_4824"/>
<keyword evidence="6 10" id="KW-0482">Metalloprotease</keyword>
<protein>
    <submittedName>
        <fullName evidence="10">M48 family metalloprotease</fullName>
        <ecNumber evidence="10">3.4.24.-</ecNumber>
    </submittedName>
    <submittedName>
        <fullName evidence="9">Peptidase family M48</fullName>
    </submittedName>
</protein>
<sequence>MTGPGAGPGTPPDRLGWLYTLVLASLISVGISAGGLYFHADRSLARPWAVAVDVCTRVHPAEQSAARERCLAGQFGRRGAVMATGAGIALGGAVVLVLVLPLTDRRRLRRRLTLPGAQERFVELCDRNRLVGRHRPRLVVAAPPVRQAYTTGGVLGRPTVVLPAAVAVAHADPARFDPVVEHELAHVLARDVAWASAVRGLIWLPVPAVLAAGLLEVAFFGLNATYLAALGRTALIAVVAALLAAGLLRRREREADRYAADAGHTEHLVALLGTGTARPTRRSWLLARHPAPAVRAAALGRPADPPGGWTHGLAVGAVAMLAMSSAAALVGDLFLTGQATVGPPVAVCVGSVLLNLGLLPTLLRRATAGAGGWWRPVLGVATGFAGAAFIATALPVPGSSGVTARADVSVAMLVAALAGALAAAVAGLCVLLARLVVALRPGPAGWRSATYLVAVAAGVAVLWPLPALASVPTDGQAARDWLVFALPRTGWPLLALLVPVLVGLLLREGHRRPASQRDRGIVAAVLIAVLIGAGAAIWRTELFPPDTLAEANRMAQQRWLLCALTGWAVLVVLAFGRHAGVGRALTAGWLAGTAAALSQYLHALLTGRADGLGTVEAHLLAPLVWLGYLVAFTLPFLVSRPPVPGPDPSSSDRHRSAVPAVAMLAAALAVAVLGPGIPGVYAPVPAAPNGAAAPSAVPAVPPVPDATPGPARPGPGRLLTRAEARRAAGAVRAVLPRGWRVPPDRADSGSSRIDPSACRPLAMDSYLDRLGKAERVRERIRYATVPGPTATASTELVVEIRSHAAPVPVSVLAEAESSRRACPRFTARGANGSAIRFAVGAKPPPTLGEQSWRVDYRLTAGSGQTRITGQSAFVIVRAGHNLVTVYASAIEEPLDERLLGAAVEAAVAGLTG</sequence>
<feature type="transmembrane region" description="Helical" evidence="7">
    <location>
        <begin position="375"/>
        <end position="396"/>
    </location>
</feature>
<dbReference type="InterPro" id="IPR001915">
    <property type="entry name" value="Peptidase_M48"/>
</dbReference>
<dbReference type="GO" id="GO:0006508">
    <property type="term" value="P:proteolysis"/>
    <property type="evidence" value="ECO:0007669"/>
    <property type="project" value="UniProtKB-KW"/>
</dbReference>
<dbReference type="AlphaFoldDB" id="A0A1C6W0S5"/>
<dbReference type="RefSeq" id="WP_091630719.1">
    <property type="nucleotide sequence ID" value="NZ_CP109071.1"/>
</dbReference>
<feature type="domain" description="Peptidase M48" evidence="8">
    <location>
        <begin position="138"/>
        <end position="300"/>
    </location>
</feature>
<dbReference type="Proteomes" id="UP000199343">
    <property type="component" value="Unassembled WGS sequence"/>
</dbReference>
<dbReference type="EMBL" id="CP109071">
    <property type="protein sequence ID" value="WSA31781.1"/>
    <property type="molecule type" value="Genomic_DNA"/>
</dbReference>
<comment type="cofactor">
    <cofactor evidence="1">
        <name>Zn(2+)</name>
        <dbReference type="ChEBI" id="CHEBI:29105"/>
    </cofactor>
</comment>
<keyword evidence="7" id="KW-0812">Transmembrane</keyword>
<dbReference type="OrthoDB" id="3298904at2"/>
<evidence type="ECO:0000259" key="8">
    <source>
        <dbReference type="Pfam" id="PF01435"/>
    </source>
</evidence>
<keyword evidence="12" id="KW-1185">Reference proteome</keyword>
<feature type="transmembrane region" description="Helical" evidence="7">
    <location>
        <begin position="226"/>
        <end position="248"/>
    </location>
</feature>
<evidence type="ECO:0000313" key="11">
    <source>
        <dbReference type="Proteomes" id="UP000199343"/>
    </source>
</evidence>
<accession>A0A1C6W0S5</accession>
<feature type="transmembrane region" description="Helical" evidence="7">
    <location>
        <begin position="408"/>
        <end position="437"/>
    </location>
</feature>
<keyword evidence="2" id="KW-0645">Protease</keyword>
<organism evidence="9 11">
    <name type="scientific">Micromonospora peucetia</name>
    <dbReference type="NCBI Taxonomy" id="47871"/>
    <lineage>
        <taxon>Bacteria</taxon>
        <taxon>Bacillati</taxon>
        <taxon>Actinomycetota</taxon>
        <taxon>Actinomycetes</taxon>
        <taxon>Micromonosporales</taxon>
        <taxon>Micromonosporaceae</taxon>
        <taxon>Micromonospora</taxon>
    </lineage>
</organism>
<keyword evidence="4 10" id="KW-0378">Hydrolase</keyword>
<reference evidence="10 12" key="2">
    <citation type="submission" date="2022-10" db="EMBL/GenBank/DDBJ databases">
        <title>The complete genomes of actinobacterial strains from the NBC collection.</title>
        <authorList>
            <person name="Joergensen T.S."/>
            <person name="Alvarez Arevalo M."/>
            <person name="Sterndorff E.B."/>
            <person name="Faurdal D."/>
            <person name="Vuksanovic O."/>
            <person name="Mourched A.-S."/>
            <person name="Charusanti P."/>
            <person name="Shaw S."/>
            <person name="Blin K."/>
            <person name="Weber T."/>
        </authorList>
    </citation>
    <scope>NUCLEOTIDE SEQUENCE [LARGE SCALE GENOMIC DNA]</scope>
    <source>
        <strain evidence="10 12">NBC 01809</strain>
    </source>
</reference>
<feature type="transmembrane region" description="Helical" evidence="7">
    <location>
        <begin position="617"/>
        <end position="638"/>
    </location>
</feature>
<feature type="transmembrane region" description="Helical" evidence="7">
    <location>
        <begin position="558"/>
        <end position="575"/>
    </location>
</feature>
<feature type="transmembrane region" description="Helical" evidence="7">
    <location>
        <begin position="449"/>
        <end position="469"/>
    </location>
</feature>
<evidence type="ECO:0000313" key="9">
    <source>
        <dbReference type="EMBL" id="SCL72014.1"/>
    </source>
</evidence>
<dbReference type="EMBL" id="FMIC01000002">
    <property type="protein sequence ID" value="SCL72014.1"/>
    <property type="molecule type" value="Genomic_DNA"/>
</dbReference>
<dbReference type="Proteomes" id="UP001334804">
    <property type="component" value="Chromosome"/>
</dbReference>
<dbReference type="Gene3D" id="3.30.2010.10">
    <property type="entry name" value="Metalloproteases ('zincins'), catalytic domain"/>
    <property type="match status" value="1"/>
</dbReference>
<feature type="transmembrane region" description="Helical" evidence="7">
    <location>
        <begin position="658"/>
        <end position="681"/>
    </location>
</feature>
<feature type="transmembrane region" description="Helical" evidence="7">
    <location>
        <begin position="313"/>
        <end position="335"/>
    </location>
</feature>
<evidence type="ECO:0000256" key="5">
    <source>
        <dbReference type="ARBA" id="ARBA00022833"/>
    </source>
</evidence>